<keyword evidence="3" id="KW-1185">Reference proteome</keyword>
<gene>
    <name evidence="2" type="ORF">G7K_6546-t1</name>
</gene>
<protein>
    <submittedName>
        <fullName evidence="2">Uncharacterized protein</fullName>
    </submittedName>
</protein>
<evidence type="ECO:0000256" key="1">
    <source>
        <dbReference type="SAM" id="MobiDB-lite"/>
    </source>
</evidence>
<accession>A0A0E9NS46</accession>
<name>A0A0E9NS46_SAICN</name>
<dbReference type="STRING" id="698492.A0A0E9NS46"/>
<dbReference type="Proteomes" id="UP000033140">
    <property type="component" value="Unassembled WGS sequence"/>
</dbReference>
<organism evidence="2 3">
    <name type="scientific">Saitoella complicata (strain BCRC 22490 / CBS 7301 / JCM 7358 / NBRC 10748 / NRRL Y-17804)</name>
    <dbReference type="NCBI Taxonomy" id="698492"/>
    <lineage>
        <taxon>Eukaryota</taxon>
        <taxon>Fungi</taxon>
        <taxon>Dikarya</taxon>
        <taxon>Ascomycota</taxon>
        <taxon>Taphrinomycotina</taxon>
        <taxon>Taphrinomycotina incertae sedis</taxon>
        <taxon>Saitoella</taxon>
    </lineage>
</organism>
<sequence>MTSGNAKRPDRACKTPFRPQDAELEPDIAVTDLTHLPDDATMEMIETMALPLRSRAFQVRLFKVLICLNHDWSFSTEISEDDYAHQIANSIVGGNFRLGPTSITGIDEWQAFLEEVEDTHTHWKLNDFMVYHDCASTYIPPPGTDESSSDEEPSSTQHSGKSINNKNDHLQLETHLFDAWVDAMVCTESSSTLDHSRRGLAKQSTPAPSQPQPLPPAPVFCETHALRKPLLPTPTMSEISHGNTTLALPTPPASPLSLEDCSDLSGLLEYAANNSQDYQAFDADEIKQQIRLSDLSLIDIPKMIPRDFPLLLLGHVLHLVTEHKYWMKD</sequence>
<evidence type="ECO:0000313" key="2">
    <source>
        <dbReference type="EMBL" id="GAO52471.1"/>
    </source>
</evidence>
<reference evidence="2 3" key="1">
    <citation type="journal article" date="2011" name="J. Gen. Appl. Microbiol.">
        <title>Draft genome sequencing of the enigmatic yeast Saitoella complicata.</title>
        <authorList>
            <person name="Nishida H."/>
            <person name="Hamamoto M."/>
            <person name="Sugiyama J."/>
        </authorList>
    </citation>
    <scope>NUCLEOTIDE SEQUENCE [LARGE SCALE GENOMIC DNA]</scope>
    <source>
        <strain evidence="2 3">NRRL Y-17804</strain>
    </source>
</reference>
<dbReference type="AlphaFoldDB" id="A0A0E9NS46"/>
<dbReference type="EMBL" id="BACD03000070">
    <property type="protein sequence ID" value="GAO52471.1"/>
    <property type="molecule type" value="Genomic_DNA"/>
</dbReference>
<evidence type="ECO:0000313" key="3">
    <source>
        <dbReference type="Proteomes" id="UP000033140"/>
    </source>
</evidence>
<reference evidence="2 3" key="2">
    <citation type="journal article" date="2014" name="J. Gen. Appl. Microbiol.">
        <title>The early diverging ascomycetous budding yeast Saitoella complicata has three histone deacetylases belonging to the Clr6, Hos2, and Rpd3 lineages.</title>
        <authorList>
            <person name="Nishida H."/>
            <person name="Matsumoto T."/>
            <person name="Kondo S."/>
            <person name="Hamamoto M."/>
            <person name="Yoshikawa H."/>
        </authorList>
    </citation>
    <scope>NUCLEOTIDE SEQUENCE [LARGE SCALE GENOMIC DNA]</scope>
    <source>
        <strain evidence="2 3">NRRL Y-17804</strain>
    </source>
</reference>
<feature type="region of interest" description="Disordered" evidence="1">
    <location>
        <begin position="139"/>
        <end position="166"/>
    </location>
</feature>
<proteinExistence type="predicted"/>
<reference evidence="2 3" key="3">
    <citation type="journal article" date="2015" name="Genome Announc.">
        <title>Draft Genome Sequence of the Archiascomycetous Yeast Saitoella complicata.</title>
        <authorList>
            <person name="Yamauchi K."/>
            <person name="Kondo S."/>
            <person name="Hamamoto M."/>
            <person name="Takahashi Y."/>
            <person name="Ogura Y."/>
            <person name="Hayashi T."/>
            <person name="Nishida H."/>
        </authorList>
    </citation>
    <scope>NUCLEOTIDE SEQUENCE [LARGE SCALE GENOMIC DNA]</scope>
    <source>
        <strain evidence="2 3">NRRL Y-17804</strain>
    </source>
</reference>
<comment type="caution">
    <text evidence="2">The sequence shown here is derived from an EMBL/GenBank/DDBJ whole genome shotgun (WGS) entry which is preliminary data.</text>
</comment>
<feature type="region of interest" description="Disordered" evidence="1">
    <location>
        <begin position="195"/>
        <end position="214"/>
    </location>
</feature>